<reference evidence="1" key="1">
    <citation type="submission" date="2021-06" db="EMBL/GenBank/DDBJ databases">
        <authorList>
            <person name="Kallberg Y."/>
            <person name="Tangrot J."/>
            <person name="Rosling A."/>
        </authorList>
    </citation>
    <scope>NUCLEOTIDE SEQUENCE</scope>
    <source>
        <strain evidence="1">IA702</strain>
    </source>
</reference>
<gene>
    <name evidence="1" type="ORF">POCULU_LOCUS10828</name>
</gene>
<dbReference type="Proteomes" id="UP000789572">
    <property type="component" value="Unassembled WGS sequence"/>
</dbReference>
<accession>A0A9N9ECE2</accession>
<feature type="non-terminal residue" evidence="1">
    <location>
        <position position="1"/>
    </location>
</feature>
<dbReference type="EMBL" id="CAJVPJ010006383">
    <property type="protein sequence ID" value="CAG8668407.1"/>
    <property type="molecule type" value="Genomic_DNA"/>
</dbReference>
<dbReference type="InterPro" id="IPR032675">
    <property type="entry name" value="LRR_dom_sf"/>
</dbReference>
<dbReference type="AlphaFoldDB" id="A0A9N9ECE2"/>
<proteinExistence type="predicted"/>
<name>A0A9N9ECE2_9GLOM</name>
<evidence type="ECO:0000313" key="1">
    <source>
        <dbReference type="EMBL" id="CAG8668407.1"/>
    </source>
</evidence>
<dbReference type="SUPFAM" id="SSF52047">
    <property type="entry name" value="RNI-like"/>
    <property type="match status" value="1"/>
</dbReference>
<comment type="caution">
    <text evidence="1">The sequence shown here is derived from an EMBL/GenBank/DDBJ whole genome shotgun (WGS) entry which is preliminary data.</text>
</comment>
<evidence type="ECO:0000313" key="2">
    <source>
        <dbReference type="Proteomes" id="UP000789572"/>
    </source>
</evidence>
<keyword evidence="2" id="KW-1185">Reference proteome</keyword>
<organism evidence="1 2">
    <name type="scientific">Paraglomus occultum</name>
    <dbReference type="NCBI Taxonomy" id="144539"/>
    <lineage>
        <taxon>Eukaryota</taxon>
        <taxon>Fungi</taxon>
        <taxon>Fungi incertae sedis</taxon>
        <taxon>Mucoromycota</taxon>
        <taxon>Glomeromycotina</taxon>
        <taxon>Glomeromycetes</taxon>
        <taxon>Paraglomerales</taxon>
        <taxon>Paraglomeraceae</taxon>
        <taxon>Paraglomus</taxon>
    </lineage>
</organism>
<feature type="non-terminal residue" evidence="1">
    <location>
        <position position="296"/>
    </location>
</feature>
<sequence>LYDSDLPEDDAENYRRLRLRNRTSGSGWNECNSATSTEMKVVLLTVEICKLIVSHAEISNLKITTKGLPRVWSLDYDSYLAVSTYPGAQTCFAKLREFTCDGLFLKDKLVLPLCTISQNVTKIEIADQHVDTIVELEKFIRSQRNLQHFKFHGNYCDLSSIVQALGIHKNTLRHLEICSGYFRNRQAFVDLSECHKLETLRLKQCYLPDYHLKPLAEGKLTSLRCIELEDIPDVWSDIDDDEDDFDPPIEQFKRLMNNIGAQLVEVRIPVELYYYPGLVRAIAAHCSNLKVFAANI</sequence>
<dbReference type="OrthoDB" id="2431551at2759"/>
<protein>
    <submittedName>
        <fullName evidence="1">9848_t:CDS:1</fullName>
    </submittedName>
</protein>
<dbReference type="Gene3D" id="3.80.10.10">
    <property type="entry name" value="Ribonuclease Inhibitor"/>
    <property type="match status" value="1"/>
</dbReference>